<evidence type="ECO:0000259" key="2">
    <source>
        <dbReference type="PROSITE" id="PS50222"/>
    </source>
</evidence>
<accession>D8T7J8</accession>
<dbReference type="PANTHER" id="PTHR12121">
    <property type="entry name" value="CARBON CATABOLITE REPRESSOR PROTEIN 4"/>
    <property type="match status" value="1"/>
</dbReference>
<dbReference type="InterPro" id="IPR050410">
    <property type="entry name" value="CCR4/nocturin_mRNA_transcr"/>
</dbReference>
<keyword evidence="4" id="KW-1185">Reference proteome</keyword>
<dbReference type="InterPro" id="IPR011992">
    <property type="entry name" value="EF-hand-dom_pair"/>
</dbReference>
<dbReference type="InterPro" id="IPR018247">
    <property type="entry name" value="EF_Hand_1_Ca_BS"/>
</dbReference>
<dbReference type="HOGENOM" id="CLU_052248_0_0_1"/>
<dbReference type="EMBL" id="GL377686">
    <property type="protein sequence ID" value="EFJ07311.1"/>
    <property type="molecule type" value="Genomic_DNA"/>
</dbReference>
<evidence type="ECO:0000313" key="4">
    <source>
        <dbReference type="Proteomes" id="UP000001514"/>
    </source>
</evidence>
<dbReference type="Gramene" id="EFJ07311">
    <property type="protein sequence ID" value="EFJ07311"/>
    <property type="gene ID" value="SELMODRAFT_133830"/>
</dbReference>
<dbReference type="Gene3D" id="3.60.10.10">
    <property type="entry name" value="Endonuclease/exonuclease/phosphatase"/>
    <property type="match status" value="1"/>
</dbReference>
<proteinExistence type="predicted"/>
<dbReference type="AlphaFoldDB" id="D8T7J8"/>
<dbReference type="Proteomes" id="UP000001514">
    <property type="component" value="Unassembled WGS sequence"/>
</dbReference>
<keyword evidence="1" id="KW-0106">Calcium</keyword>
<feature type="domain" description="EF-hand" evidence="2">
    <location>
        <begin position="324"/>
        <end position="359"/>
    </location>
</feature>
<protein>
    <recommendedName>
        <fullName evidence="2">EF-hand domain-containing protein</fullName>
    </recommendedName>
</protein>
<organism evidence="4">
    <name type="scientific">Selaginella moellendorffii</name>
    <name type="common">Spikemoss</name>
    <dbReference type="NCBI Taxonomy" id="88036"/>
    <lineage>
        <taxon>Eukaryota</taxon>
        <taxon>Viridiplantae</taxon>
        <taxon>Streptophyta</taxon>
        <taxon>Embryophyta</taxon>
        <taxon>Tracheophyta</taxon>
        <taxon>Lycopodiopsida</taxon>
        <taxon>Selaginellales</taxon>
        <taxon>Selaginellaceae</taxon>
        <taxon>Selaginella</taxon>
    </lineage>
</organism>
<dbReference type="PANTHER" id="PTHR12121:SF31">
    <property type="entry name" value="FAMILY PROTEIN, PUTATIVE, EXPRESSED-RELATED"/>
    <property type="match status" value="1"/>
</dbReference>
<dbReference type="PROSITE" id="PS00018">
    <property type="entry name" value="EF_HAND_1"/>
    <property type="match status" value="1"/>
</dbReference>
<reference evidence="3 4" key="1">
    <citation type="journal article" date="2011" name="Science">
        <title>The Selaginella genome identifies genetic changes associated with the evolution of vascular plants.</title>
        <authorList>
            <person name="Banks J.A."/>
            <person name="Nishiyama T."/>
            <person name="Hasebe M."/>
            <person name="Bowman J.L."/>
            <person name="Gribskov M."/>
            <person name="dePamphilis C."/>
            <person name="Albert V.A."/>
            <person name="Aono N."/>
            <person name="Aoyama T."/>
            <person name="Ambrose B.A."/>
            <person name="Ashton N.W."/>
            <person name="Axtell M.J."/>
            <person name="Barker E."/>
            <person name="Barker M.S."/>
            <person name="Bennetzen J.L."/>
            <person name="Bonawitz N.D."/>
            <person name="Chapple C."/>
            <person name="Cheng C."/>
            <person name="Correa L.G."/>
            <person name="Dacre M."/>
            <person name="DeBarry J."/>
            <person name="Dreyer I."/>
            <person name="Elias M."/>
            <person name="Engstrom E.M."/>
            <person name="Estelle M."/>
            <person name="Feng L."/>
            <person name="Finet C."/>
            <person name="Floyd S.K."/>
            <person name="Frommer W.B."/>
            <person name="Fujita T."/>
            <person name="Gramzow L."/>
            <person name="Gutensohn M."/>
            <person name="Harholt J."/>
            <person name="Hattori M."/>
            <person name="Heyl A."/>
            <person name="Hirai T."/>
            <person name="Hiwatashi Y."/>
            <person name="Ishikawa M."/>
            <person name="Iwata M."/>
            <person name="Karol K.G."/>
            <person name="Koehler B."/>
            <person name="Kolukisaoglu U."/>
            <person name="Kubo M."/>
            <person name="Kurata T."/>
            <person name="Lalonde S."/>
            <person name="Li K."/>
            <person name="Li Y."/>
            <person name="Litt A."/>
            <person name="Lyons E."/>
            <person name="Manning G."/>
            <person name="Maruyama T."/>
            <person name="Michael T.P."/>
            <person name="Mikami K."/>
            <person name="Miyazaki S."/>
            <person name="Morinaga S."/>
            <person name="Murata T."/>
            <person name="Mueller-Roeber B."/>
            <person name="Nelson D.R."/>
            <person name="Obara M."/>
            <person name="Oguri Y."/>
            <person name="Olmstead R.G."/>
            <person name="Onodera N."/>
            <person name="Petersen B.L."/>
            <person name="Pils B."/>
            <person name="Prigge M."/>
            <person name="Rensing S.A."/>
            <person name="Riano-Pachon D.M."/>
            <person name="Roberts A.W."/>
            <person name="Sato Y."/>
            <person name="Scheller H.V."/>
            <person name="Schulz B."/>
            <person name="Schulz C."/>
            <person name="Shakirov E.V."/>
            <person name="Shibagaki N."/>
            <person name="Shinohara N."/>
            <person name="Shippen D.E."/>
            <person name="Soerensen I."/>
            <person name="Sotooka R."/>
            <person name="Sugimoto N."/>
            <person name="Sugita M."/>
            <person name="Sumikawa N."/>
            <person name="Tanurdzic M."/>
            <person name="Theissen G."/>
            <person name="Ulvskov P."/>
            <person name="Wakazuki S."/>
            <person name="Weng J.K."/>
            <person name="Willats W.W."/>
            <person name="Wipf D."/>
            <person name="Wolf P.G."/>
            <person name="Yang L."/>
            <person name="Zimmer A.D."/>
            <person name="Zhu Q."/>
            <person name="Mitros T."/>
            <person name="Hellsten U."/>
            <person name="Loque D."/>
            <person name="Otillar R."/>
            <person name="Salamov A."/>
            <person name="Schmutz J."/>
            <person name="Shapiro H."/>
            <person name="Lindquist E."/>
            <person name="Lucas S."/>
            <person name="Rokhsar D."/>
            <person name="Grigoriev I.V."/>
        </authorList>
    </citation>
    <scope>NUCLEOTIDE SEQUENCE [LARGE SCALE GENOMIC DNA]</scope>
</reference>
<dbReference type="FunCoup" id="D8T7J8">
    <property type="interactions" value="56"/>
</dbReference>
<dbReference type="InParanoid" id="D8T7J8"/>
<dbReference type="InterPro" id="IPR005135">
    <property type="entry name" value="Endo/exonuclease/phosphatase"/>
</dbReference>
<dbReference type="eggNOG" id="KOG2338">
    <property type="taxonomic scope" value="Eukaryota"/>
</dbReference>
<evidence type="ECO:0000313" key="3">
    <source>
        <dbReference type="EMBL" id="EFJ07311.1"/>
    </source>
</evidence>
<name>D8T7J8_SELML</name>
<dbReference type="InterPro" id="IPR002048">
    <property type="entry name" value="EF_hand_dom"/>
</dbReference>
<dbReference type="KEGG" id="smo:SELMODRAFT_133830"/>
<dbReference type="GO" id="GO:0005509">
    <property type="term" value="F:calcium ion binding"/>
    <property type="evidence" value="ECO:0007669"/>
    <property type="project" value="InterPro"/>
</dbReference>
<dbReference type="Pfam" id="PF03372">
    <property type="entry name" value="Exo_endo_phos"/>
    <property type="match status" value="1"/>
</dbReference>
<dbReference type="SUPFAM" id="SSF56219">
    <property type="entry name" value="DNase I-like"/>
    <property type="match status" value="1"/>
</dbReference>
<dbReference type="InterPro" id="IPR036691">
    <property type="entry name" value="Endo/exonu/phosph_ase_sf"/>
</dbReference>
<dbReference type="PROSITE" id="PS51257">
    <property type="entry name" value="PROKAR_LIPOPROTEIN"/>
    <property type="match status" value="1"/>
</dbReference>
<evidence type="ECO:0000256" key="1">
    <source>
        <dbReference type="ARBA" id="ARBA00022837"/>
    </source>
</evidence>
<dbReference type="PROSITE" id="PS50222">
    <property type="entry name" value="EF_HAND_2"/>
    <property type="match status" value="1"/>
</dbReference>
<dbReference type="SUPFAM" id="SSF47473">
    <property type="entry name" value="EF-hand"/>
    <property type="match status" value="1"/>
</dbReference>
<dbReference type="OMA" id="WYTRNQD"/>
<gene>
    <name evidence="3" type="ORF">SELMODRAFT_133830</name>
</gene>
<sequence>MTQLLRRAVSQVSRSRLQATAANAVLSCTTFNIHAPIYRRLGHDEESRESESRELWLSRNQKILDLLLQKNSSVVCLQEFWLANDELVQLYDRRLGDAGYKTYKLARTNDRGDGLLTAVKKDALRVLDCRELHFHDCGDRVAQVLHLKSNKDDPREQQQVVLVNTHLIFPHASNYSLLRLRQAYKILKYVEQFKDERSLSHAPVLLCGDWNGSKRGQVYRFLRSQGFVSSYDMARDYWDIDADAHRWVSHRNHLGNVCGVDFIWLLNPTRQQPIPLRESWKRAVFGIIKLTSKSFCASSEFMFSGGIQLELSKDELAEEDLEGLSREEVEELIVAADLDANGVIDYKDFQVCFLWSQCWLTRLFQGLHETKSLVGADLQVQHASFYPPQVEEGTWPESYSLSDHAPLTASFCPRQPGMLAL</sequence>
<dbReference type="GO" id="GO:0003824">
    <property type="term" value="F:catalytic activity"/>
    <property type="evidence" value="ECO:0007669"/>
    <property type="project" value="InterPro"/>
</dbReference>
<dbReference type="GO" id="GO:0003730">
    <property type="term" value="F:mRNA 3'-UTR binding"/>
    <property type="evidence" value="ECO:0000318"/>
    <property type="project" value="GO_Central"/>
</dbReference>